<evidence type="ECO:0000256" key="5">
    <source>
        <dbReference type="PROSITE-ProRule" id="PRU00108"/>
    </source>
</evidence>
<evidence type="ECO:0000256" key="3">
    <source>
        <dbReference type="ARBA" id="ARBA00023155"/>
    </source>
</evidence>
<name>A0AAY4DAS7_9TELE</name>
<reference evidence="9" key="3">
    <citation type="submission" date="2025-09" db="UniProtKB">
        <authorList>
            <consortium name="Ensembl"/>
        </authorList>
    </citation>
    <scope>IDENTIFICATION</scope>
</reference>
<feature type="domain" description="Homeobox" evidence="8">
    <location>
        <begin position="62"/>
        <end position="122"/>
    </location>
</feature>
<dbReference type="InterPro" id="IPR017970">
    <property type="entry name" value="Homeobox_CS"/>
</dbReference>
<sequence>MPNLESEKEVHRGSTTLSHSIEEILRKPCRPVENGPPSQEDCEAAQMGSESTTFTKFPVHQRSHRRARTTFTSAQLEELESVFRDTHYPDVQTRDRLASRTRLTEACVQIWFQNRRAKWRKYEAKWSCRNLQDLCDLDSRFSSSEHCDLSPSPAPGHLNSGHSHFLFEPRPPTISCLHWAPSKFHPYQCSALFIPMVKPVLLRPPHTHLRSTHTIT</sequence>
<reference evidence="9 10" key="1">
    <citation type="submission" date="2020-06" db="EMBL/GenBank/DDBJ databases">
        <authorList>
            <consortium name="Wellcome Sanger Institute Data Sharing"/>
        </authorList>
    </citation>
    <scope>NUCLEOTIDE SEQUENCE [LARGE SCALE GENOMIC DNA]</scope>
</reference>
<reference evidence="9" key="2">
    <citation type="submission" date="2025-08" db="UniProtKB">
        <authorList>
            <consortium name="Ensembl"/>
        </authorList>
    </citation>
    <scope>IDENTIFICATION</scope>
</reference>
<evidence type="ECO:0000256" key="7">
    <source>
        <dbReference type="SAM" id="MobiDB-lite"/>
    </source>
</evidence>
<dbReference type="RefSeq" id="XP_028811270.1">
    <property type="nucleotide sequence ID" value="XM_028955437.1"/>
</dbReference>
<evidence type="ECO:0000256" key="1">
    <source>
        <dbReference type="ARBA" id="ARBA00004123"/>
    </source>
</evidence>
<evidence type="ECO:0000313" key="9">
    <source>
        <dbReference type="Ensembl" id="ENSDCDP00010041301.1"/>
    </source>
</evidence>
<dbReference type="GO" id="GO:0000981">
    <property type="term" value="F:DNA-binding transcription factor activity, RNA polymerase II-specific"/>
    <property type="evidence" value="ECO:0007669"/>
    <property type="project" value="InterPro"/>
</dbReference>
<feature type="DNA-binding region" description="Homeobox" evidence="5">
    <location>
        <begin position="64"/>
        <end position="123"/>
    </location>
</feature>
<evidence type="ECO:0000313" key="10">
    <source>
        <dbReference type="Proteomes" id="UP000694580"/>
    </source>
</evidence>
<dbReference type="Gene3D" id="1.10.10.60">
    <property type="entry name" value="Homeodomain-like"/>
    <property type="match status" value="1"/>
</dbReference>
<keyword evidence="4 5" id="KW-0539">Nucleus</keyword>
<keyword evidence="2 5" id="KW-0238">DNA-binding</keyword>
<feature type="compositionally biased region" description="Basic and acidic residues" evidence="7">
    <location>
        <begin position="1"/>
        <end position="12"/>
    </location>
</feature>
<dbReference type="Proteomes" id="UP000694580">
    <property type="component" value="Chromosome 15"/>
</dbReference>
<gene>
    <name evidence="9" type="primary">LOC114765297</name>
</gene>
<evidence type="ECO:0000256" key="6">
    <source>
        <dbReference type="RuleBase" id="RU000682"/>
    </source>
</evidence>
<dbReference type="FunFam" id="1.10.10.60:FF:000679">
    <property type="entry name" value="Homeobox protein aristaless"/>
    <property type="match status" value="1"/>
</dbReference>
<dbReference type="GO" id="GO:0005634">
    <property type="term" value="C:nucleus"/>
    <property type="evidence" value="ECO:0007669"/>
    <property type="project" value="UniProtKB-SubCell"/>
</dbReference>
<proteinExistence type="predicted"/>
<evidence type="ECO:0000256" key="2">
    <source>
        <dbReference type="ARBA" id="ARBA00023125"/>
    </source>
</evidence>
<dbReference type="PROSITE" id="PS00027">
    <property type="entry name" value="HOMEOBOX_1"/>
    <property type="match status" value="1"/>
</dbReference>
<dbReference type="InterPro" id="IPR050649">
    <property type="entry name" value="Paired_Homeobox_TFs"/>
</dbReference>
<dbReference type="PANTHER" id="PTHR24329">
    <property type="entry name" value="HOMEOBOX PROTEIN ARISTALESS"/>
    <property type="match status" value="1"/>
</dbReference>
<organism evidence="9 10">
    <name type="scientific">Denticeps clupeoides</name>
    <name type="common">denticle herring</name>
    <dbReference type="NCBI Taxonomy" id="299321"/>
    <lineage>
        <taxon>Eukaryota</taxon>
        <taxon>Metazoa</taxon>
        <taxon>Chordata</taxon>
        <taxon>Craniata</taxon>
        <taxon>Vertebrata</taxon>
        <taxon>Euteleostomi</taxon>
        <taxon>Actinopterygii</taxon>
        <taxon>Neopterygii</taxon>
        <taxon>Teleostei</taxon>
        <taxon>Clupei</taxon>
        <taxon>Clupeiformes</taxon>
        <taxon>Denticipitoidei</taxon>
        <taxon>Denticipitidae</taxon>
        <taxon>Denticeps</taxon>
    </lineage>
</organism>
<keyword evidence="3 5" id="KW-0371">Homeobox</keyword>
<keyword evidence="10" id="KW-1185">Reference proteome</keyword>
<dbReference type="InterPro" id="IPR009057">
    <property type="entry name" value="Homeodomain-like_sf"/>
</dbReference>
<dbReference type="Pfam" id="PF00046">
    <property type="entry name" value="Homeodomain"/>
    <property type="match status" value="1"/>
</dbReference>
<dbReference type="AlphaFoldDB" id="A0AAY4DAS7"/>
<dbReference type="SUPFAM" id="SSF46689">
    <property type="entry name" value="Homeodomain-like"/>
    <property type="match status" value="1"/>
</dbReference>
<dbReference type="Ensembl" id="ENSDCDT00010051248.1">
    <property type="protein sequence ID" value="ENSDCDP00010041301.1"/>
    <property type="gene ID" value="ENSDCDG00010026230.1"/>
</dbReference>
<protein>
    <recommendedName>
        <fullName evidence="8">Homeobox domain-containing protein</fullName>
    </recommendedName>
</protein>
<dbReference type="CDD" id="cd00086">
    <property type="entry name" value="homeodomain"/>
    <property type="match status" value="1"/>
</dbReference>
<evidence type="ECO:0000259" key="8">
    <source>
        <dbReference type="PROSITE" id="PS50071"/>
    </source>
</evidence>
<comment type="subcellular location">
    <subcellularLocation>
        <location evidence="1 5 6">Nucleus</location>
    </subcellularLocation>
</comment>
<dbReference type="PROSITE" id="PS50071">
    <property type="entry name" value="HOMEOBOX_2"/>
    <property type="match status" value="1"/>
</dbReference>
<dbReference type="InterPro" id="IPR001356">
    <property type="entry name" value="HD"/>
</dbReference>
<evidence type="ECO:0000256" key="4">
    <source>
        <dbReference type="ARBA" id="ARBA00023242"/>
    </source>
</evidence>
<dbReference type="SMART" id="SM00389">
    <property type="entry name" value="HOX"/>
    <property type="match status" value="1"/>
</dbReference>
<feature type="region of interest" description="Disordered" evidence="7">
    <location>
        <begin position="1"/>
        <end position="21"/>
    </location>
</feature>
<dbReference type="GeneTree" id="ENSGT00940000165209"/>
<dbReference type="GO" id="GO:0000977">
    <property type="term" value="F:RNA polymerase II transcription regulatory region sequence-specific DNA binding"/>
    <property type="evidence" value="ECO:0007669"/>
    <property type="project" value="TreeGrafter"/>
</dbReference>
<dbReference type="GeneID" id="114765297"/>
<dbReference type="PANTHER" id="PTHR24329:SF543">
    <property type="entry name" value="FI01017P-RELATED"/>
    <property type="match status" value="1"/>
</dbReference>
<accession>A0AAY4DAS7</accession>